<protein>
    <submittedName>
        <fullName evidence="2">Uncharacterized protein</fullName>
    </submittedName>
</protein>
<accession>A0A4Y7Q9U1</accession>
<feature type="region of interest" description="Disordered" evidence="1">
    <location>
        <begin position="23"/>
        <end position="58"/>
    </location>
</feature>
<evidence type="ECO:0000313" key="2">
    <source>
        <dbReference type="EMBL" id="TDL23862.1"/>
    </source>
</evidence>
<evidence type="ECO:0000313" key="3">
    <source>
        <dbReference type="Proteomes" id="UP000294933"/>
    </source>
</evidence>
<name>A0A4Y7Q9U1_9AGAM</name>
<sequence length="58" mass="6050">MGYVGWMELWPAMGWARVRTSCRDAGGGGGGGGGREEDGATPGRGREGTKSDSRCIFV</sequence>
<gene>
    <name evidence="2" type="ORF">BD410DRAFT_786527</name>
</gene>
<organism evidence="2 3">
    <name type="scientific">Rickenella mellea</name>
    <dbReference type="NCBI Taxonomy" id="50990"/>
    <lineage>
        <taxon>Eukaryota</taxon>
        <taxon>Fungi</taxon>
        <taxon>Dikarya</taxon>
        <taxon>Basidiomycota</taxon>
        <taxon>Agaricomycotina</taxon>
        <taxon>Agaricomycetes</taxon>
        <taxon>Hymenochaetales</taxon>
        <taxon>Rickenellaceae</taxon>
        <taxon>Rickenella</taxon>
    </lineage>
</organism>
<dbReference type="EMBL" id="ML170168">
    <property type="protein sequence ID" value="TDL23862.1"/>
    <property type="molecule type" value="Genomic_DNA"/>
</dbReference>
<evidence type="ECO:0000256" key="1">
    <source>
        <dbReference type="SAM" id="MobiDB-lite"/>
    </source>
</evidence>
<keyword evidence="3" id="KW-1185">Reference proteome</keyword>
<feature type="compositionally biased region" description="Basic and acidic residues" evidence="1">
    <location>
        <begin position="34"/>
        <end position="58"/>
    </location>
</feature>
<dbReference type="Proteomes" id="UP000294933">
    <property type="component" value="Unassembled WGS sequence"/>
</dbReference>
<proteinExistence type="predicted"/>
<dbReference type="AlphaFoldDB" id="A0A4Y7Q9U1"/>
<reference evidence="2 3" key="1">
    <citation type="submission" date="2018-06" db="EMBL/GenBank/DDBJ databases">
        <title>A transcriptomic atlas of mushroom development highlights an independent origin of complex multicellularity.</title>
        <authorList>
            <consortium name="DOE Joint Genome Institute"/>
            <person name="Krizsan K."/>
            <person name="Almasi E."/>
            <person name="Merenyi Z."/>
            <person name="Sahu N."/>
            <person name="Viragh M."/>
            <person name="Koszo T."/>
            <person name="Mondo S."/>
            <person name="Kiss B."/>
            <person name="Balint B."/>
            <person name="Kues U."/>
            <person name="Barry K."/>
            <person name="Hegedus J.C."/>
            <person name="Henrissat B."/>
            <person name="Johnson J."/>
            <person name="Lipzen A."/>
            <person name="Ohm R."/>
            <person name="Nagy I."/>
            <person name="Pangilinan J."/>
            <person name="Yan J."/>
            <person name="Xiong Y."/>
            <person name="Grigoriev I.V."/>
            <person name="Hibbett D.S."/>
            <person name="Nagy L.G."/>
        </authorList>
    </citation>
    <scope>NUCLEOTIDE SEQUENCE [LARGE SCALE GENOMIC DNA]</scope>
    <source>
        <strain evidence="2 3">SZMC22713</strain>
    </source>
</reference>
<dbReference type="VEuPathDB" id="FungiDB:BD410DRAFT_786527"/>